<keyword evidence="8" id="KW-0456">Lyase</keyword>
<protein>
    <submittedName>
        <fullName evidence="13">3-hydroxyacyl-CoA dehydrogenase NAD-binding domain-containing protein</fullName>
    </submittedName>
</protein>
<keyword evidence="4" id="KW-0442">Lipid degradation</keyword>
<sequence length="724" mass="76975">MTTQYDHSMFRWERDADGIVTVTMDDPGQSANTMNDRFIRELPALVDHLHAEREAITGVVITSAKKTFFAGGDLGMMMRCTTDDLADVTAMLDGVKEALRRLEMLGRPVVAALQGAALGGGYEIALACHHRIAVDRPHVSVGLPEVTLGLLPGGGGTTRTVRMFGVRTALQQILLPGRKFRPQAALEAGLVDELVTGPEQLAAAARTWIAANPEPAQPWDRPGHQIPGGTPDSKELAAILPSLPAVLRKQTHGAPAPAARNLLAAAVEGAQVNIDDAMAIESRYCAELICGQISANIIQSMFFDMQAINRGASRPEGYPPYQARKLVVLGAGMMGAGIAHVGATAGLEVVLKDISLEAAERGKGYSAKILDKAVERGSTTPEQRKAILARIRPTDDPADAAGADLLIEAVFEDPGLKRKVIEEAAAHLGPDAVLASNTSTLPITGLAESAPRAEDFIGLHFFSPVDKMALLEIVVGEKTSDATLAKAVDIARQIGKTPIVVNDSRGFFTSRVILEFVNEAVALLGEGVPAASIEQAATQAGYPVGALALVDELTLTLLRKIREETAASHRAAGSERPAHPAAPVIDRMIDTFDRRGRAAGAGFYDYADGRKTGLWPGLKDAFGGTNTTIPLIDMQERMLFAEALDTIHCLDDGVLRSVADANVGSILGIGFPAWTGGVLQYANQYAGGVPGFVRRALELTHQYGDRFAPPDSLVRKAQNGEDYR</sequence>
<dbReference type="SUPFAM" id="SSF51735">
    <property type="entry name" value="NAD(P)-binding Rossmann-fold domains"/>
    <property type="match status" value="1"/>
</dbReference>
<evidence type="ECO:0000256" key="4">
    <source>
        <dbReference type="ARBA" id="ARBA00022963"/>
    </source>
</evidence>
<dbReference type="Pfam" id="PF02737">
    <property type="entry name" value="3HCDH_N"/>
    <property type="match status" value="1"/>
</dbReference>
<dbReference type="CDD" id="cd06558">
    <property type="entry name" value="crotonase-like"/>
    <property type="match status" value="1"/>
</dbReference>
<dbReference type="InterPro" id="IPR008927">
    <property type="entry name" value="6-PGluconate_DH-like_C_sf"/>
</dbReference>
<evidence type="ECO:0000259" key="12">
    <source>
        <dbReference type="Pfam" id="PF02737"/>
    </source>
</evidence>
<dbReference type="InterPro" id="IPR036291">
    <property type="entry name" value="NAD(P)-bd_dom_sf"/>
</dbReference>
<evidence type="ECO:0000256" key="6">
    <source>
        <dbReference type="ARBA" id="ARBA00023027"/>
    </source>
</evidence>
<gene>
    <name evidence="13" type="ORF">ACFYM3_34300</name>
</gene>
<comment type="pathway">
    <text evidence="1">Lipid metabolism; fatty acid beta-oxidation.</text>
</comment>
<keyword evidence="9" id="KW-0511">Multifunctional enzyme</keyword>
<dbReference type="InterPro" id="IPR029045">
    <property type="entry name" value="ClpP/crotonase-like_dom_sf"/>
</dbReference>
<reference evidence="13 14" key="1">
    <citation type="submission" date="2024-10" db="EMBL/GenBank/DDBJ databases">
        <title>The Natural Products Discovery Center: Release of the First 8490 Sequenced Strains for Exploring Actinobacteria Biosynthetic Diversity.</title>
        <authorList>
            <person name="Kalkreuter E."/>
            <person name="Kautsar S.A."/>
            <person name="Yang D."/>
            <person name="Bader C.D."/>
            <person name="Teijaro C.N."/>
            <person name="Fluegel L."/>
            <person name="Davis C.M."/>
            <person name="Simpson J.R."/>
            <person name="Lauterbach L."/>
            <person name="Steele A.D."/>
            <person name="Gui C."/>
            <person name="Meng S."/>
            <person name="Li G."/>
            <person name="Viehrig K."/>
            <person name="Ye F."/>
            <person name="Su P."/>
            <person name="Kiefer A.F."/>
            <person name="Nichols A."/>
            <person name="Cepeda A.J."/>
            <person name="Yan W."/>
            <person name="Fan B."/>
            <person name="Jiang Y."/>
            <person name="Adhikari A."/>
            <person name="Zheng C.-J."/>
            <person name="Schuster L."/>
            <person name="Cowan T.M."/>
            <person name="Smanski M.J."/>
            <person name="Chevrette M.G."/>
            <person name="De Carvalho L.P.S."/>
            <person name="Shen B."/>
        </authorList>
    </citation>
    <scope>NUCLEOTIDE SEQUENCE [LARGE SCALE GENOMIC DNA]</scope>
    <source>
        <strain evidence="13 14">NPDC007066</strain>
    </source>
</reference>
<evidence type="ECO:0000256" key="7">
    <source>
        <dbReference type="ARBA" id="ARBA00023098"/>
    </source>
</evidence>
<dbReference type="Pfam" id="PF00725">
    <property type="entry name" value="3HCDH"/>
    <property type="match status" value="1"/>
</dbReference>
<evidence type="ECO:0000313" key="13">
    <source>
        <dbReference type="EMBL" id="MFE9229579.1"/>
    </source>
</evidence>
<comment type="caution">
    <text evidence="13">The sequence shown here is derived from an EMBL/GenBank/DDBJ whole genome shotgun (WGS) entry which is preliminary data.</text>
</comment>
<evidence type="ECO:0000259" key="11">
    <source>
        <dbReference type="Pfam" id="PF00725"/>
    </source>
</evidence>
<comment type="catalytic activity">
    <reaction evidence="10">
        <text>a (3S)-3-hydroxyacyl-CoA + NAD(+) = a 3-oxoacyl-CoA + NADH + H(+)</text>
        <dbReference type="Rhea" id="RHEA:22432"/>
        <dbReference type="ChEBI" id="CHEBI:15378"/>
        <dbReference type="ChEBI" id="CHEBI:57318"/>
        <dbReference type="ChEBI" id="CHEBI:57540"/>
        <dbReference type="ChEBI" id="CHEBI:57945"/>
        <dbReference type="ChEBI" id="CHEBI:90726"/>
        <dbReference type="EC" id="1.1.1.35"/>
    </reaction>
</comment>
<comment type="similarity">
    <text evidence="2">In the central section; belongs to the 3-hydroxyacyl-CoA dehydrogenase family.</text>
</comment>
<keyword evidence="14" id="KW-1185">Reference proteome</keyword>
<organism evidence="13 14">
    <name type="scientific">Streptomyces massasporeus</name>
    <dbReference type="NCBI Taxonomy" id="67324"/>
    <lineage>
        <taxon>Bacteria</taxon>
        <taxon>Bacillati</taxon>
        <taxon>Actinomycetota</taxon>
        <taxon>Actinomycetes</taxon>
        <taxon>Kitasatosporales</taxon>
        <taxon>Streptomycetaceae</taxon>
        <taxon>Streptomyces</taxon>
    </lineage>
</organism>
<dbReference type="PANTHER" id="PTHR43612">
    <property type="entry name" value="TRIFUNCTIONAL ENZYME SUBUNIT ALPHA"/>
    <property type="match status" value="1"/>
</dbReference>
<proteinExistence type="inferred from homology"/>
<dbReference type="EMBL" id="JBIAFP010000026">
    <property type="protein sequence ID" value="MFE9229579.1"/>
    <property type="molecule type" value="Genomic_DNA"/>
</dbReference>
<dbReference type="InterPro" id="IPR050136">
    <property type="entry name" value="FA_oxidation_alpha_subunit"/>
</dbReference>
<evidence type="ECO:0000313" key="14">
    <source>
        <dbReference type="Proteomes" id="UP001601288"/>
    </source>
</evidence>
<dbReference type="PANTHER" id="PTHR43612:SF3">
    <property type="entry name" value="TRIFUNCTIONAL ENZYME SUBUNIT ALPHA, MITOCHONDRIAL"/>
    <property type="match status" value="1"/>
</dbReference>
<keyword evidence="7" id="KW-0443">Lipid metabolism</keyword>
<evidence type="ECO:0000256" key="1">
    <source>
        <dbReference type="ARBA" id="ARBA00005005"/>
    </source>
</evidence>
<dbReference type="Pfam" id="PF00378">
    <property type="entry name" value="ECH_1"/>
    <property type="match status" value="1"/>
</dbReference>
<feature type="domain" description="3-hydroxyacyl-CoA dehydrogenase C-terminal" evidence="11">
    <location>
        <begin position="506"/>
        <end position="606"/>
    </location>
</feature>
<dbReference type="InterPro" id="IPR001753">
    <property type="entry name" value="Enoyl-CoA_hydra/iso"/>
</dbReference>
<feature type="domain" description="3-hydroxyacyl-CoA dehydrogenase NAD binding" evidence="12">
    <location>
        <begin position="326"/>
        <end position="503"/>
    </location>
</feature>
<dbReference type="Gene3D" id="3.40.50.720">
    <property type="entry name" value="NAD(P)-binding Rossmann-like Domain"/>
    <property type="match status" value="1"/>
</dbReference>
<keyword evidence="3" id="KW-0276">Fatty acid metabolism</keyword>
<evidence type="ECO:0000256" key="2">
    <source>
        <dbReference type="ARBA" id="ARBA00007005"/>
    </source>
</evidence>
<dbReference type="Proteomes" id="UP001601288">
    <property type="component" value="Unassembled WGS sequence"/>
</dbReference>
<dbReference type="InterPro" id="IPR006108">
    <property type="entry name" value="3HC_DH_C"/>
</dbReference>
<keyword evidence="6" id="KW-0520">NAD</keyword>
<evidence type="ECO:0000256" key="10">
    <source>
        <dbReference type="ARBA" id="ARBA00049556"/>
    </source>
</evidence>
<accession>A0ABW6LR99</accession>
<dbReference type="SUPFAM" id="SSF52096">
    <property type="entry name" value="ClpP/crotonase"/>
    <property type="match status" value="1"/>
</dbReference>
<name>A0ABW6LR99_9ACTN</name>
<evidence type="ECO:0000256" key="9">
    <source>
        <dbReference type="ARBA" id="ARBA00023268"/>
    </source>
</evidence>
<dbReference type="SUPFAM" id="SSF48179">
    <property type="entry name" value="6-phosphogluconate dehydrogenase C-terminal domain-like"/>
    <property type="match status" value="2"/>
</dbReference>
<dbReference type="InterPro" id="IPR006176">
    <property type="entry name" value="3-OHacyl-CoA_DH_NAD-bd"/>
</dbReference>
<evidence type="ECO:0000256" key="3">
    <source>
        <dbReference type="ARBA" id="ARBA00022832"/>
    </source>
</evidence>
<dbReference type="Gene3D" id="3.90.226.10">
    <property type="entry name" value="2-enoyl-CoA Hydratase, Chain A, domain 1"/>
    <property type="match status" value="1"/>
</dbReference>
<dbReference type="RefSeq" id="WP_358286951.1">
    <property type="nucleotide sequence ID" value="NZ_JBEYGJ010000028.1"/>
</dbReference>
<evidence type="ECO:0000256" key="5">
    <source>
        <dbReference type="ARBA" id="ARBA00023002"/>
    </source>
</evidence>
<dbReference type="Gene3D" id="1.10.1040.50">
    <property type="match status" value="1"/>
</dbReference>
<evidence type="ECO:0000256" key="8">
    <source>
        <dbReference type="ARBA" id="ARBA00023239"/>
    </source>
</evidence>
<keyword evidence="5" id="KW-0560">Oxidoreductase</keyword>